<dbReference type="EMBL" id="NOKQ01000134">
    <property type="protein sequence ID" value="OZS79283.1"/>
    <property type="molecule type" value="Genomic_DNA"/>
</dbReference>
<dbReference type="Proteomes" id="UP000217065">
    <property type="component" value="Unassembled WGS sequence"/>
</dbReference>
<keyword evidence="2" id="KW-0808">Transferase</keyword>
<dbReference type="InterPro" id="IPR003615">
    <property type="entry name" value="HNH_nuc"/>
</dbReference>
<dbReference type="OrthoDB" id="9793236at2"/>
<dbReference type="Gene3D" id="1.10.30.50">
    <property type="match status" value="1"/>
</dbReference>
<evidence type="ECO:0000259" key="1">
    <source>
        <dbReference type="PROSITE" id="PS50878"/>
    </source>
</evidence>
<dbReference type="PANTHER" id="PTHR34047">
    <property type="entry name" value="NUCLEAR INTRON MATURASE 1, MITOCHONDRIAL-RELATED"/>
    <property type="match status" value="1"/>
</dbReference>
<keyword evidence="2" id="KW-0548">Nucleotidyltransferase</keyword>
<evidence type="ECO:0000313" key="3">
    <source>
        <dbReference type="Proteomes" id="UP000217065"/>
    </source>
</evidence>
<gene>
    <name evidence="2" type="primary">ltrA</name>
    <name evidence="2" type="ORF">CF394_02370</name>
</gene>
<dbReference type="AlphaFoldDB" id="A0A264W6R5"/>
<comment type="caution">
    <text evidence="2">The sequence shown here is derived from an EMBL/GenBank/DDBJ whole genome shotgun (WGS) entry which is preliminary data.</text>
</comment>
<dbReference type="RefSeq" id="WP_094941663.1">
    <property type="nucleotide sequence ID" value="NZ_NOKQ01000134.1"/>
</dbReference>
<dbReference type="CDD" id="cd01651">
    <property type="entry name" value="RT_G2_intron"/>
    <property type="match status" value="1"/>
</dbReference>
<dbReference type="SUPFAM" id="SSF56672">
    <property type="entry name" value="DNA/RNA polymerases"/>
    <property type="match status" value="1"/>
</dbReference>
<dbReference type="PANTHER" id="PTHR34047:SF8">
    <property type="entry name" value="PROTEIN YKFC"/>
    <property type="match status" value="1"/>
</dbReference>
<dbReference type="GO" id="GO:0003964">
    <property type="term" value="F:RNA-directed DNA polymerase activity"/>
    <property type="evidence" value="ECO:0007669"/>
    <property type="project" value="UniProtKB-KW"/>
</dbReference>
<organism evidence="2 3">
    <name type="scientific">Tetzosporium hominis</name>
    <dbReference type="NCBI Taxonomy" id="2020506"/>
    <lineage>
        <taxon>Bacteria</taxon>
        <taxon>Bacillati</taxon>
        <taxon>Bacillota</taxon>
        <taxon>Bacilli</taxon>
        <taxon>Bacillales</taxon>
        <taxon>Caryophanaceae</taxon>
        <taxon>Tetzosporium</taxon>
    </lineage>
</organism>
<dbReference type="GO" id="GO:0004519">
    <property type="term" value="F:endonuclease activity"/>
    <property type="evidence" value="ECO:0007669"/>
    <property type="project" value="InterPro"/>
</dbReference>
<dbReference type="InterPro" id="IPR002711">
    <property type="entry name" value="HNH"/>
</dbReference>
<sequence>MKLSIPKTEEETQKLKETIFAKTRNYLEEGKQPHFTNILEVASSEPVILSAIHKLKSNKGSNTPGVNGETMAENILKKDFKKIIRMVKAEFKNYQPDLVRRVNIPKGNGDTRPLGIPTIVDRVIQECIRNILEPICEAQFFEHSYGFRPWRSTENALARVTDIAQKTGFHWVIEGDISKFFDKVNHSKLLKILWSFGIHDRRILMMVKQMLRAGIMSETALNEMGTPQGGIISPLLANVYLTPFDNFVTREYEKKKLRREYTSGQRSLILRGLSGKPRIKPVPAYLVRYADDWVVITDTKENAEKLVFKYQRYLSDYLKLELSPEKTKITNIRSKSIEFLGYKYKQVRGNATKGYITRTKPIPEKFDMKITELIKDIKMLKRCRDTETLISDMNIINSKIRGLVNYYQVTTWGSETMKKYNQRIRWAAYRALRRRMGPTSAKGKNKKVDWVKANECTNLTELHKKYTTALPAVKYKEHIIGITDLAFCQFTPPRLFNQLETPFTSIGQELHLARTRKKNRLHRLDFIFGSDATATKRLLATKKRKSGLYNFEFYLNRAYAFNRDKGNCRICGSEIAPHEINTHHINPKLTVDKVNKVSNLASLHDSCHTILHNITVDETALVNLCYTKTSVKKILNFREKLQL</sequence>
<reference evidence="2 3" key="1">
    <citation type="submission" date="2017-07" db="EMBL/GenBank/DDBJ databases">
        <title>Tetzosporium hominis gen.nov. sp.nov.</title>
        <authorList>
            <person name="Tetz G."/>
            <person name="Tetz V."/>
        </authorList>
    </citation>
    <scope>NUCLEOTIDE SEQUENCE [LARGE SCALE GENOMIC DNA]</scope>
    <source>
        <strain evidence="2 3">VT-49</strain>
    </source>
</reference>
<dbReference type="GO" id="GO:0003676">
    <property type="term" value="F:nucleic acid binding"/>
    <property type="evidence" value="ECO:0007669"/>
    <property type="project" value="InterPro"/>
</dbReference>
<dbReference type="InterPro" id="IPR000477">
    <property type="entry name" value="RT_dom"/>
</dbReference>
<name>A0A264W6R5_9BACL</name>
<dbReference type="InterPro" id="IPR043502">
    <property type="entry name" value="DNA/RNA_pol_sf"/>
</dbReference>
<dbReference type="NCBIfam" id="TIGR04416">
    <property type="entry name" value="group_II_RT_mat"/>
    <property type="match status" value="1"/>
</dbReference>
<protein>
    <submittedName>
        <fullName evidence="2">Group II intron reverse transcriptase/maturase</fullName>
    </submittedName>
</protein>
<accession>A0A264W6R5</accession>
<keyword evidence="2" id="KW-0695">RNA-directed DNA polymerase</keyword>
<dbReference type="InterPro" id="IPR030931">
    <property type="entry name" value="Group_II_RT_mat"/>
</dbReference>
<feature type="domain" description="Reverse transcriptase" evidence="1">
    <location>
        <begin position="85"/>
        <end position="344"/>
    </location>
</feature>
<dbReference type="Pfam" id="PF01844">
    <property type="entry name" value="HNH"/>
    <property type="match status" value="1"/>
</dbReference>
<dbReference type="PROSITE" id="PS50878">
    <property type="entry name" value="RT_POL"/>
    <property type="match status" value="1"/>
</dbReference>
<dbReference type="CDD" id="cd00085">
    <property type="entry name" value="HNHc"/>
    <property type="match status" value="1"/>
</dbReference>
<evidence type="ECO:0000313" key="2">
    <source>
        <dbReference type="EMBL" id="OZS79283.1"/>
    </source>
</evidence>
<dbReference type="GO" id="GO:0008270">
    <property type="term" value="F:zinc ion binding"/>
    <property type="evidence" value="ECO:0007669"/>
    <property type="project" value="InterPro"/>
</dbReference>
<keyword evidence="3" id="KW-1185">Reference proteome</keyword>
<proteinExistence type="predicted"/>
<dbReference type="Pfam" id="PF00078">
    <property type="entry name" value="RVT_1"/>
    <property type="match status" value="1"/>
</dbReference>
<dbReference type="InterPro" id="IPR051083">
    <property type="entry name" value="GrpII_Intron_Splice-Mob/Def"/>
</dbReference>